<dbReference type="Proteomes" id="UP000243579">
    <property type="component" value="Unassembled WGS sequence"/>
</dbReference>
<evidence type="ECO:0000313" key="3">
    <source>
        <dbReference type="Proteomes" id="UP000243579"/>
    </source>
</evidence>
<proteinExistence type="predicted"/>
<dbReference type="AlphaFoldDB" id="A0A1V9YMF8"/>
<organism evidence="2 3">
    <name type="scientific">Achlya hypogyna</name>
    <name type="common">Oomycete</name>
    <name type="synonym">Protoachlya hypogyna</name>
    <dbReference type="NCBI Taxonomy" id="1202772"/>
    <lineage>
        <taxon>Eukaryota</taxon>
        <taxon>Sar</taxon>
        <taxon>Stramenopiles</taxon>
        <taxon>Oomycota</taxon>
        <taxon>Saprolegniomycetes</taxon>
        <taxon>Saprolegniales</taxon>
        <taxon>Achlyaceae</taxon>
        <taxon>Achlya</taxon>
    </lineage>
</organism>
<evidence type="ECO:0000256" key="1">
    <source>
        <dbReference type="SAM" id="MobiDB-lite"/>
    </source>
</evidence>
<accession>A0A1V9YMF8</accession>
<protein>
    <submittedName>
        <fullName evidence="2">Uncharacterized protein</fullName>
    </submittedName>
</protein>
<sequence length="171" mass="18816">MPGNALAGLQCEVPPHLNAVEETLASLPVHLRGPQDPTPFSVSYFGTPVATFRDNPAVQPSATYVAWAAQKVLLADPRFRVLRLSPTDAQALVKQEWRTHMTRSLYQVRVNPHEILDGPVATRSRSGVVRVQLELDPGQPIDAISARPAVAKRKKKASPKKPRRPDHASLR</sequence>
<evidence type="ECO:0000313" key="2">
    <source>
        <dbReference type="EMBL" id="OQR86901.1"/>
    </source>
</evidence>
<dbReference type="EMBL" id="JNBR01001476">
    <property type="protein sequence ID" value="OQR86901.1"/>
    <property type="molecule type" value="Genomic_DNA"/>
</dbReference>
<keyword evidence="3" id="KW-1185">Reference proteome</keyword>
<gene>
    <name evidence="2" type="ORF">ACHHYP_09807</name>
</gene>
<feature type="region of interest" description="Disordered" evidence="1">
    <location>
        <begin position="140"/>
        <end position="171"/>
    </location>
</feature>
<name>A0A1V9YMF8_ACHHY</name>
<comment type="caution">
    <text evidence="2">The sequence shown here is derived from an EMBL/GenBank/DDBJ whole genome shotgun (WGS) entry which is preliminary data.</text>
</comment>
<dbReference type="OrthoDB" id="77923at2759"/>
<feature type="compositionally biased region" description="Basic residues" evidence="1">
    <location>
        <begin position="150"/>
        <end position="164"/>
    </location>
</feature>
<reference evidence="2 3" key="1">
    <citation type="journal article" date="2014" name="Genome Biol. Evol.">
        <title>The secreted proteins of Achlya hypogyna and Thraustotheca clavata identify the ancestral oomycete secretome and reveal gene acquisitions by horizontal gene transfer.</title>
        <authorList>
            <person name="Misner I."/>
            <person name="Blouin N."/>
            <person name="Leonard G."/>
            <person name="Richards T.A."/>
            <person name="Lane C.E."/>
        </authorList>
    </citation>
    <scope>NUCLEOTIDE SEQUENCE [LARGE SCALE GENOMIC DNA]</scope>
    <source>
        <strain evidence="2 3">ATCC 48635</strain>
    </source>
</reference>